<dbReference type="InterPro" id="IPR001296">
    <property type="entry name" value="Glyco_trans_1"/>
</dbReference>
<sequence>MKKVLLINWDGYPNITSGGVYTWTKALIDSMQDYEFVVVNALSNPNCNSVYTVPKNVTQIIDVPIFGSNRYDEFSKERGSLLPKILRTTESIIQNNFLGLYKEFLRAVLSDRCDTKLLEELIVKLHQFLLKYDSKKCLEHHLCWDIFMEQLGRQHLYRHLTMKEALIAFQLIQRNIALLSIQVPKVDIIHCSLAWLPSLIAIYARKESNCPVLITEHGVAYRELLLYYNRFLFDESSKIFWKIFSHNIIRTVYSISDTLTTVCNFNKIWEEKLGANPSKIKVVYNGVDTSKFRPVDVQRNDDRPTIVSVARIDPFKDIVCLTQAIKYVKEEIPDIQCLIYGAGIDLEYCVRCANAVKDLDLEDNVKFMGGTKEPEKAYSAGDIVVISSIMEGFPFTVIEAMACGKAVVASDVGGVREALGDCGLLVRSRRPRELAKGIIRLLQDQELRKKFEKDSLIKINTEFTLDRCVQQFRQEYADLINLYDDKKEKMETIAQ</sequence>
<feature type="domain" description="Glycosyl transferase family 1" evidence="1">
    <location>
        <begin position="297"/>
        <end position="453"/>
    </location>
</feature>
<keyword evidence="3" id="KW-0808">Transferase</keyword>
<dbReference type="RefSeq" id="WP_157927397.1">
    <property type="nucleotide sequence ID" value="NZ_LT841358.1"/>
</dbReference>
<dbReference type="OrthoDB" id="11757at2157"/>
<dbReference type="InterPro" id="IPR047691">
    <property type="entry name" value="PelF-like"/>
</dbReference>
<dbReference type="EMBL" id="LT841358">
    <property type="protein sequence ID" value="SMH71425.1"/>
    <property type="molecule type" value="Genomic_DNA"/>
</dbReference>
<accession>A0A2H1FF90</accession>
<dbReference type="GO" id="GO:0016757">
    <property type="term" value="F:glycosyltransferase activity"/>
    <property type="evidence" value="ECO:0007669"/>
    <property type="project" value="InterPro"/>
</dbReference>
<evidence type="ECO:0000259" key="1">
    <source>
        <dbReference type="Pfam" id="PF00534"/>
    </source>
</evidence>
<dbReference type="SUPFAM" id="SSF53756">
    <property type="entry name" value="UDP-Glycosyltransferase/glycogen phosphorylase"/>
    <property type="match status" value="1"/>
</dbReference>
<evidence type="ECO:0000313" key="3">
    <source>
        <dbReference type="EMBL" id="SMH71425.1"/>
    </source>
</evidence>
<dbReference type="Pfam" id="PF11997">
    <property type="entry name" value="DUF3492"/>
    <property type="match status" value="1"/>
</dbReference>
<evidence type="ECO:0000313" key="4">
    <source>
        <dbReference type="Proteomes" id="UP000230607"/>
    </source>
</evidence>
<proteinExistence type="predicted"/>
<dbReference type="Pfam" id="PF00534">
    <property type="entry name" value="Glycos_transf_1"/>
    <property type="match status" value="1"/>
</dbReference>
<dbReference type="AlphaFoldDB" id="A0A2H1FF90"/>
<dbReference type="Proteomes" id="UP000230607">
    <property type="component" value="Chromosome 1"/>
</dbReference>
<reference evidence="4" key="1">
    <citation type="submission" date="2017-03" db="EMBL/GenBank/DDBJ databases">
        <authorList>
            <person name="Herbold C."/>
        </authorList>
    </citation>
    <scope>NUCLEOTIDE SEQUENCE [LARGE SCALE GENOMIC DNA]</scope>
</reference>
<organism evidence="3 4">
    <name type="scientific">Candidatus Nitrosotalea okcheonensis</name>
    <dbReference type="NCBI Taxonomy" id="1903276"/>
    <lineage>
        <taxon>Archaea</taxon>
        <taxon>Nitrososphaerota</taxon>
        <taxon>Nitrososphaeria</taxon>
        <taxon>Nitrosotaleales</taxon>
        <taxon>Nitrosotaleaceae</taxon>
        <taxon>Nitrosotalea</taxon>
    </lineage>
</organism>
<dbReference type="Gene3D" id="3.40.50.2000">
    <property type="entry name" value="Glycogen Phosphorylase B"/>
    <property type="match status" value="2"/>
</dbReference>
<protein>
    <submittedName>
        <fullName evidence="3">Putative glycosyl transferase group 1</fullName>
    </submittedName>
</protein>
<dbReference type="InterPro" id="IPR022622">
    <property type="entry name" value="DUF3492"/>
</dbReference>
<feature type="domain" description="DUF3492" evidence="2">
    <location>
        <begin position="4"/>
        <end position="277"/>
    </location>
</feature>
<gene>
    <name evidence="3" type="ORF">NCS_11232</name>
</gene>
<dbReference type="PANTHER" id="PTHR12526">
    <property type="entry name" value="GLYCOSYLTRANSFERASE"/>
    <property type="match status" value="1"/>
</dbReference>
<name>A0A2H1FF90_9ARCH</name>
<keyword evidence="4" id="KW-1185">Reference proteome</keyword>
<dbReference type="PANTHER" id="PTHR12526:SF630">
    <property type="entry name" value="GLYCOSYLTRANSFERASE"/>
    <property type="match status" value="1"/>
</dbReference>
<evidence type="ECO:0000259" key="2">
    <source>
        <dbReference type="Pfam" id="PF11997"/>
    </source>
</evidence>
<dbReference type="NCBIfam" id="NF038011">
    <property type="entry name" value="PelF"/>
    <property type="match status" value="1"/>
</dbReference>